<feature type="compositionally biased region" description="Low complexity" evidence="1">
    <location>
        <begin position="34"/>
        <end position="52"/>
    </location>
</feature>
<dbReference type="Proteomes" id="UP000000663">
    <property type="component" value="Chromosome"/>
</dbReference>
<feature type="region of interest" description="Disordered" evidence="1">
    <location>
        <begin position="34"/>
        <end position="56"/>
    </location>
</feature>
<protein>
    <submittedName>
        <fullName evidence="2">Uncharacterized protein</fullName>
    </submittedName>
</protein>
<dbReference type="AlphaFoldDB" id="Q0W8F8"/>
<name>Q0W8F8_METAR</name>
<accession>Q0W8F8</accession>
<evidence type="ECO:0000256" key="1">
    <source>
        <dbReference type="SAM" id="MobiDB-lite"/>
    </source>
</evidence>
<sequence length="290" mass="31459">MKIPVRLLTLILITLLAAGSANCVQKLQPASPTATATPSAVLTPQPTTTSSPAPTPAYVSPHQFSIEEAYALGNIAIGNPYVQKRCISVGWRDISDVPVKVADVLMMPVHEKAPGYDVVRSLPAVIIAVGNESQAGINVVTYLDGNRVAYVGFIPRAGVNTTGATYYSTERGVGERIPGHSVDRFYENVTILDTGYVHGQNLSETEEMVIRSIAAGNDSVKKLIRDRPYVIRSVTVTCIERGYPDRYIEAYPTVTFDVKEDGSLIDSFDVLIDGRNGRVLGISHKSPYEY</sequence>
<proteinExistence type="predicted"/>
<evidence type="ECO:0000313" key="2">
    <source>
        <dbReference type="EMBL" id="CAJ35335.1"/>
    </source>
</evidence>
<dbReference type="KEGG" id="rci:LRC370"/>
<evidence type="ECO:0000313" key="3">
    <source>
        <dbReference type="Proteomes" id="UP000000663"/>
    </source>
</evidence>
<reference evidence="2 3" key="1">
    <citation type="journal article" date="2006" name="Science">
        <title>Genome of rice cluster I archaea -- the key methane producers in the rice rhizosphere.</title>
        <authorList>
            <person name="Erkel C."/>
            <person name="Kube M."/>
            <person name="Reinhardt R."/>
            <person name="Liesack W."/>
        </authorList>
    </citation>
    <scope>NUCLEOTIDE SEQUENCE [LARGE SCALE GENOMIC DNA]</scope>
    <source>
        <strain evidence="3">DSM 22066 / NBRC 105507 / MRE50</strain>
    </source>
</reference>
<dbReference type="EMBL" id="AM114193">
    <property type="protein sequence ID" value="CAJ35335.1"/>
    <property type="molecule type" value="Genomic_DNA"/>
</dbReference>
<dbReference type="RefSeq" id="WP_012037156.1">
    <property type="nucleotide sequence ID" value="NC_009464.1"/>
</dbReference>
<gene>
    <name evidence="2" type="ORF">LRC370</name>
</gene>
<organism evidence="2 3">
    <name type="scientific">Methanocella arvoryzae (strain DSM 22066 / NBRC 105507 / MRE50)</name>
    <dbReference type="NCBI Taxonomy" id="351160"/>
    <lineage>
        <taxon>Archaea</taxon>
        <taxon>Methanobacteriati</taxon>
        <taxon>Methanobacteriota</taxon>
        <taxon>Stenosarchaea group</taxon>
        <taxon>Methanomicrobia</taxon>
        <taxon>Methanocellales</taxon>
        <taxon>Methanocellaceae</taxon>
        <taxon>Methanocella</taxon>
    </lineage>
</organism>
<dbReference type="GeneID" id="5144434"/>
<keyword evidence="3" id="KW-1185">Reference proteome</keyword>